<keyword evidence="4" id="KW-1185">Reference proteome</keyword>
<evidence type="ECO:0008006" key="5">
    <source>
        <dbReference type="Google" id="ProtNLM"/>
    </source>
</evidence>
<dbReference type="Proteomes" id="UP001459277">
    <property type="component" value="Unassembled WGS sequence"/>
</dbReference>
<sequence>MDLIYIYGGESGVADISGRMRRSFLEESNTEVAPNATLILAANKTHRIDPFANFTYYEGGWNITNEHYLYSVAYTGVPLLATAATWFLIFSLCSLILCCCCCCRRQKKSYGYSRIAYALSLILLILFTITAITGSGFLYTAEGKFQVSTTNILEYLLNQADTTVEKLKDVLVNLVAAKQVGVGQNFLPPDIQSNIDILGNMTNISAMIPKIKTQQSSKQIQNVLLPVRQVLNIIAASMLLLALLGFIFSVFGLQCFVYILMIIGWILVTGTFILCGISLVLHNIVADTCVSMDQWVKNPAAHSALSEVLPCMDNATANDILSISKHVTFLMVGIVNQFITNVANNDVPPNSGPFYYNQSGPLVPILCNPLNFDNTDRRCTAGEMDLSNATQVWGNYVCNVLPSGMCTSMGRLTPTSYGQMRAAVNVSYTLYHYGPFLVDLVDCNFVRKTFSDISEDHCPGLRRYSYRIYVGLVMVSAAVMLSMIFWLIYARERRHRVYAKKFTPKIYSQGV</sequence>
<keyword evidence="1" id="KW-1133">Transmembrane helix</keyword>
<dbReference type="InterPro" id="IPR040283">
    <property type="entry name" value="DDB_G0292058-like"/>
</dbReference>
<feature type="transmembrane region" description="Helical" evidence="1">
    <location>
        <begin position="79"/>
        <end position="103"/>
    </location>
</feature>
<dbReference type="PANTHER" id="PTHR31414">
    <property type="entry name" value="TRANSMEMBRANE PROTEIN DDB_G0292058"/>
    <property type="match status" value="1"/>
</dbReference>
<keyword evidence="1" id="KW-0472">Membrane</keyword>
<dbReference type="GO" id="GO:0005886">
    <property type="term" value="C:plasma membrane"/>
    <property type="evidence" value="ECO:0007669"/>
    <property type="project" value="TreeGrafter"/>
</dbReference>
<keyword evidence="1" id="KW-0812">Transmembrane</keyword>
<feature type="transmembrane region" description="Helical" evidence="1">
    <location>
        <begin position="115"/>
        <end position="139"/>
    </location>
</feature>
<dbReference type="AlphaFoldDB" id="A0AAW2B7L4"/>
<evidence type="ECO:0000313" key="3">
    <source>
        <dbReference type="EMBL" id="KAL0010796.1"/>
    </source>
</evidence>
<accession>A0AAW2B7L4</accession>
<feature type="transmembrane region" description="Helical" evidence="1">
    <location>
        <begin position="258"/>
        <end position="281"/>
    </location>
</feature>
<dbReference type="EMBL" id="JAZDWU010000002">
    <property type="protein sequence ID" value="KAL0010796.1"/>
    <property type="molecule type" value="Genomic_DNA"/>
</dbReference>
<dbReference type="GO" id="GO:0009506">
    <property type="term" value="C:plasmodesma"/>
    <property type="evidence" value="ECO:0007669"/>
    <property type="project" value="TreeGrafter"/>
</dbReference>
<proteinExistence type="predicted"/>
<dbReference type="PANTHER" id="PTHR31414:SF15">
    <property type="entry name" value="PLASMA MEMBRANE FUSION PROTEIN"/>
    <property type="match status" value="1"/>
</dbReference>
<comment type="caution">
    <text evidence="2">The sequence shown here is derived from an EMBL/GenBank/DDBJ whole genome shotgun (WGS) entry which is preliminary data.</text>
</comment>
<feature type="transmembrane region" description="Helical" evidence="1">
    <location>
        <begin position="230"/>
        <end position="251"/>
    </location>
</feature>
<gene>
    <name evidence="3" type="ORF">SO802_005904</name>
    <name evidence="2" type="ORF">SO802_035183</name>
</gene>
<dbReference type="EMBL" id="JAZDWU010000182">
    <property type="protein sequence ID" value="KAK9981950.1"/>
    <property type="molecule type" value="Genomic_DNA"/>
</dbReference>
<protein>
    <recommendedName>
        <fullName evidence="5">Protein tweety homolog</fullName>
    </recommendedName>
</protein>
<reference evidence="2 4" key="1">
    <citation type="submission" date="2024-01" db="EMBL/GenBank/DDBJ databases">
        <title>A telomere-to-telomere, gap-free genome of sweet tea (Lithocarpus litseifolius).</title>
        <authorList>
            <person name="Zhou J."/>
        </authorList>
    </citation>
    <scope>NUCLEOTIDE SEQUENCE [LARGE SCALE GENOMIC DNA]</scope>
    <source>
        <strain evidence="2">Zhou-2022a</strain>
        <tissue evidence="2">Leaf</tissue>
    </source>
</reference>
<evidence type="ECO:0000313" key="4">
    <source>
        <dbReference type="Proteomes" id="UP001459277"/>
    </source>
</evidence>
<evidence type="ECO:0000256" key="1">
    <source>
        <dbReference type="SAM" id="Phobius"/>
    </source>
</evidence>
<feature type="transmembrane region" description="Helical" evidence="1">
    <location>
        <begin position="468"/>
        <end position="490"/>
    </location>
</feature>
<evidence type="ECO:0000313" key="2">
    <source>
        <dbReference type="EMBL" id="KAK9981950.1"/>
    </source>
</evidence>
<name>A0AAW2B7L4_9ROSI</name>
<organism evidence="2 4">
    <name type="scientific">Lithocarpus litseifolius</name>
    <dbReference type="NCBI Taxonomy" id="425828"/>
    <lineage>
        <taxon>Eukaryota</taxon>
        <taxon>Viridiplantae</taxon>
        <taxon>Streptophyta</taxon>
        <taxon>Embryophyta</taxon>
        <taxon>Tracheophyta</taxon>
        <taxon>Spermatophyta</taxon>
        <taxon>Magnoliopsida</taxon>
        <taxon>eudicotyledons</taxon>
        <taxon>Gunneridae</taxon>
        <taxon>Pentapetalae</taxon>
        <taxon>rosids</taxon>
        <taxon>fabids</taxon>
        <taxon>Fagales</taxon>
        <taxon>Fagaceae</taxon>
        <taxon>Lithocarpus</taxon>
    </lineage>
</organism>